<keyword evidence="4" id="KW-1133">Transmembrane helix</keyword>
<evidence type="ECO:0000313" key="8">
    <source>
        <dbReference type="Proteomes" id="UP001328107"/>
    </source>
</evidence>
<evidence type="ECO:0000256" key="5">
    <source>
        <dbReference type="ARBA" id="ARBA00023136"/>
    </source>
</evidence>
<dbReference type="InterPro" id="IPR029044">
    <property type="entry name" value="Nucleotide-diphossugar_trans"/>
</dbReference>
<evidence type="ECO:0000256" key="3">
    <source>
        <dbReference type="ARBA" id="ARBA00022968"/>
    </source>
</evidence>
<keyword evidence="6" id="KW-0325">Glycoprotein</keyword>
<comment type="caution">
    <text evidence="7">The sequence shown here is derived from an EMBL/GenBank/DDBJ whole genome shotgun (WGS) entry which is preliminary data.</text>
</comment>
<dbReference type="EMBL" id="BTRK01000003">
    <property type="protein sequence ID" value="GMR40730.1"/>
    <property type="molecule type" value="Genomic_DNA"/>
</dbReference>
<feature type="non-terminal residue" evidence="7">
    <location>
        <position position="1"/>
    </location>
</feature>
<dbReference type="PANTHER" id="PTHR12270:SF25">
    <property type="entry name" value="GLYCOSYLTRANSFERASE-LIKE PROTEIN LARGE"/>
    <property type="match status" value="1"/>
</dbReference>
<dbReference type="GO" id="GO:0005794">
    <property type="term" value="C:Golgi apparatus"/>
    <property type="evidence" value="ECO:0007669"/>
    <property type="project" value="TreeGrafter"/>
</dbReference>
<evidence type="ECO:0000256" key="1">
    <source>
        <dbReference type="ARBA" id="ARBA00004606"/>
    </source>
</evidence>
<keyword evidence="8" id="KW-1185">Reference proteome</keyword>
<dbReference type="GO" id="GO:0035269">
    <property type="term" value="P:protein O-linked glycosylation via mannose"/>
    <property type="evidence" value="ECO:0007669"/>
    <property type="project" value="TreeGrafter"/>
</dbReference>
<dbReference type="AlphaFoldDB" id="A0AAN5CD97"/>
<dbReference type="Gene3D" id="3.90.550.10">
    <property type="entry name" value="Spore Coat Polysaccharide Biosynthesis Protein SpsA, Chain A"/>
    <property type="match status" value="1"/>
</dbReference>
<evidence type="ECO:0000256" key="2">
    <source>
        <dbReference type="ARBA" id="ARBA00022692"/>
    </source>
</evidence>
<evidence type="ECO:0000256" key="4">
    <source>
        <dbReference type="ARBA" id="ARBA00022989"/>
    </source>
</evidence>
<dbReference type="Proteomes" id="UP001328107">
    <property type="component" value="Unassembled WGS sequence"/>
</dbReference>
<gene>
    <name evidence="7" type="ORF">PMAYCL1PPCAC_10925</name>
</gene>
<keyword evidence="2" id="KW-0812">Transmembrane</keyword>
<accession>A0AAN5CD97</accession>
<dbReference type="InterPro" id="IPR051292">
    <property type="entry name" value="Xyl/GlcA_transferase"/>
</dbReference>
<organism evidence="7 8">
    <name type="scientific">Pristionchus mayeri</name>
    <dbReference type="NCBI Taxonomy" id="1317129"/>
    <lineage>
        <taxon>Eukaryota</taxon>
        <taxon>Metazoa</taxon>
        <taxon>Ecdysozoa</taxon>
        <taxon>Nematoda</taxon>
        <taxon>Chromadorea</taxon>
        <taxon>Rhabditida</taxon>
        <taxon>Rhabditina</taxon>
        <taxon>Diplogasteromorpha</taxon>
        <taxon>Diplogasteroidea</taxon>
        <taxon>Neodiplogasteridae</taxon>
        <taxon>Pristionchus</taxon>
    </lineage>
</organism>
<keyword evidence="3" id="KW-0735">Signal-anchor</keyword>
<evidence type="ECO:0008006" key="9">
    <source>
        <dbReference type="Google" id="ProtNLM"/>
    </source>
</evidence>
<evidence type="ECO:0000256" key="6">
    <source>
        <dbReference type="ARBA" id="ARBA00023180"/>
    </source>
</evidence>
<name>A0AAN5CD97_9BILA</name>
<proteinExistence type="predicted"/>
<dbReference type="PANTHER" id="PTHR12270">
    <property type="entry name" value="GLYCOSYLTRANSFERASE-RELATED"/>
    <property type="match status" value="1"/>
</dbReference>
<keyword evidence="5" id="KW-0472">Membrane</keyword>
<reference evidence="8" key="1">
    <citation type="submission" date="2022-10" db="EMBL/GenBank/DDBJ databases">
        <title>Genome assembly of Pristionchus species.</title>
        <authorList>
            <person name="Yoshida K."/>
            <person name="Sommer R.J."/>
        </authorList>
    </citation>
    <scope>NUCLEOTIDE SEQUENCE [LARGE SCALE GENOMIC DNA]</scope>
    <source>
        <strain evidence="8">RS5460</strain>
    </source>
</reference>
<dbReference type="GO" id="GO:0015020">
    <property type="term" value="F:glucuronosyltransferase activity"/>
    <property type="evidence" value="ECO:0007669"/>
    <property type="project" value="TreeGrafter"/>
</dbReference>
<dbReference type="GO" id="GO:0042285">
    <property type="term" value="F:xylosyltransferase activity"/>
    <property type="evidence" value="ECO:0007669"/>
    <property type="project" value="TreeGrafter"/>
</dbReference>
<protein>
    <recommendedName>
        <fullName evidence="9">Glycosyltransferase</fullName>
    </recommendedName>
</protein>
<sequence>LSGLETLSILFQSWTIDRVITSFYSIEDDQRSVEWIFSTSRVTGYCQLKYLIPDILPDYVDKVIYFDTDMLILEDIAILNSYITEMISKGRMYFSIPS</sequence>
<comment type="subcellular location">
    <subcellularLocation>
        <location evidence="1">Membrane</location>
        <topology evidence="1">Single-pass type II membrane protein</topology>
    </subcellularLocation>
</comment>
<dbReference type="GO" id="GO:0016020">
    <property type="term" value="C:membrane"/>
    <property type="evidence" value="ECO:0007669"/>
    <property type="project" value="UniProtKB-SubCell"/>
</dbReference>
<dbReference type="SUPFAM" id="SSF53448">
    <property type="entry name" value="Nucleotide-diphospho-sugar transferases"/>
    <property type="match status" value="1"/>
</dbReference>
<evidence type="ECO:0000313" key="7">
    <source>
        <dbReference type="EMBL" id="GMR40730.1"/>
    </source>
</evidence>